<dbReference type="InterPro" id="IPR052022">
    <property type="entry name" value="26kDa_periplasmic_antigen"/>
</dbReference>
<reference evidence="1 2" key="1">
    <citation type="journal article" date="2024" name="Front. Microbiol.">
        <title>Transcriptomic insights into the dominance of two phototrophs throughout the water column of a tropical hypersaline-alkaline crater lake (Dziani Dzaha, Mayotte).</title>
        <authorList>
            <person name="Duperron S."/>
            <person name="Halary S."/>
            <person name="Bouly J.-P."/>
            <person name="Roussel T."/>
            <person name="Hugoni M."/>
            <person name="Bruto M."/>
            <person name="Oger P."/>
            <person name="Duval C."/>
            <person name="Woo A."/>
            <person name="Jezequiel D."/>
            <person name="Ader M."/>
            <person name="Leboulanger C."/>
            <person name="Agogue H."/>
            <person name="Grossi V."/>
            <person name="Trousselier M."/>
            <person name="Bernard C."/>
        </authorList>
    </citation>
    <scope>NUCLEOTIDE SEQUENCE [LARGE SCALE GENOMIC DNA]</scope>
    <source>
        <strain evidence="1 2">PMC 851.14</strain>
    </source>
</reference>
<gene>
    <name evidence="1" type="ORF">AAEJ74_24795</name>
</gene>
<dbReference type="Pfam" id="PF04402">
    <property type="entry name" value="SIMPL"/>
    <property type="match status" value="1"/>
</dbReference>
<dbReference type="Proteomes" id="UP001387447">
    <property type="component" value="Unassembled WGS sequence"/>
</dbReference>
<accession>A0ABU9EUJ1</accession>
<dbReference type="EMBL" id="JBBWYZ010000026">
    <property type="protein sequence ID" value="MEK9514755.1"/>
    <property type="molecule type" value="Genomic_DNA"/>
</dbReference>
<dbReference type="Gene3D" id="3.30.70.2970">
    <property type="entry name" value="Protein of unknown function (DUF541), domain 2"/>
    <property type="match status" value="1"/>
</dbReference>
<name>A0ABU9EUJ1_LIMFS</name>
<evidence type="ECO:0000313" key="1">
    <source>
        <dbReference type="EMBL" id="MEK9514755.1"/>
    </source>
</evidence>
<dbReference type="PANTHER" id="PTHR34387">
    <property type="entry name" value="SLR1258 PROTEIN"/>
    <property type="match status" value="1"/>
</dbReference>
<dbReference type="InterPro" id="IPR007497">
    <property type="entry name" value="SIMPL/DUF541"/>
</dbReference>
<proteinExistence type="predicted"/>
<dbReference type="RefSeq" id="WP_006624878.1">
    <property type="nucleotide sequence ID" value="NZ_JBBWYZ010000026.1"/>
</dbReference>
<protein>
    <submittedName>
        <fullName evidence="1">SIMPL domain-containing protein</fullName>
    </submittedName>
</protein>
<dbReference type="Gene3D" id="3.30.110.170">
    <property type="entry name" value="Protein of unknown function (DUF541), domain 1"/>
    <property type="match status" value="1"/>
</dbReference>
<comment type="caution">
    <text evidence="1">The sequence shown here is derived from an EMBL/GenBank/DDBJ whole genome shotgun (WGS) entry which is preliminary data.</text>
</comment>
<evidence type="ECO:0000313" key="2">
    <source>
        <dbReference type="Proteomes" id="UP001387447"/>
    </source>
</evidence>
<dbReference type="PANTHER" id="PTHR34387:SF1">
    <property type="entry name" value="PERIPLASMIC IMMUNOGENIC PROTEIN"/>
    <property type="match status" value="1"/>
</dbReference>
<sequence length="269" mass="29317">MRFLGLANFDTFIQPIIQGRNTIMNTTRLSRNSINPWGAIAALSLGLGFISLPFVPPVVAQEQMARTLTVSGEGIVTIPTTLTQVQLGVEVQGRTAQEVQQEAARRTSAVVELLRSRNVEKLETAGIRLNPNYNHRNNQRELIGYSATNSVTFRLKTEEVGNLLDQAVNAGATRIDGISFVAADADLTAAHKQALQLATQQAQQQADTVLDTLNLNRREIVNIQINHISSPVPRPMMRSDALASAPEASTPVIGGEQEVRASVTLQIRY</sequence>
<organism evidence="1 2">
    <name type="scientific">Limnospira fusiformis PMC 851.14</name>
    <dbReference type="NCBI Taxonomy" id="2219512"/>
    <lineage>
        <taxon>Bacteria</taxon>
        <taxon>Bacillati</taxon>
        <taxon>Cyanobacteriota</taxon>
        <taxon>Cyanophyceae</taxon>
        <taxon>Oscillatoriophycideae</taxon>
        <taxon>Oscillatoriales</taxon>
        <taxon>Sirenicapillariaceae</taxon>
        <taxon>Limnospira</taxon>
    </lineage>
</organism>
<keyword evidence="2" id="KW-1185">Reference proteome</keyword>